<feature type="region of interest" description="Disordered" evidence="1">
    <location>
        <begin position="38"/>
        <end position="129"/>
    </location>
</feature>
<dbReference type="RefSeq" id="WP_135191264.1">
    <property type="nucleotide sequence ID" value="NZ_SPUM01000126.1"/>
</dbReference>
<protein>
    <submittedName>
        <fullName evidence="2">Uncharacterized protein</fullName>
    </submittedName>
</protein>
<dbReference type="OrthoDB" id="8779586at2"/>
<feature type="compositionally biased region" description="Basic and acidic residues" evidence="1">
    <location>
        <begin position="43"/>
        <end position="82"/>
    </location>
</feature>
<evidence type="ECO:0000256" key="1">
    <source>
        <dbReference type="SAM" id="MobiDB-lite"/>
    </source>
</evidence>
<dbReference type="AlphaFoldDB" id="A0A4Y9SX53"/>
<evidence type="ECO:0000313" key="2">
    <source>
        <dbReference type="EMBL" id="TFW29336.1"/>
    </source>
</evidence>
<dbReference type="Proteomes" id="UP000297258">
    <property type="component" value="Unassembled WGS sequence"/>
</dbReference>
<reference evidence="2 3" key="1">
    <citation type="submission" date="2019-03" db="EMBL/GenBank/DDBJ databases">
        <title>Draft genome of Massilia hortus sp. nov., a novel bacterial species of the Oxalobacteraceae family.</title>
        <authorList>
            <person name="Peta V."/>
            <person name="Raths R."/>
            <person name="Bucking H."/>
        </authorList>
    </citation>
    <scope>NUCLEOTIDE SEQUENCE [LARGE SCALE GENOMIC DNA]</scope>
    <source>
        <strain evidence="2 3">ONC3</strain>
    </source>
</reference>
<name>A0A4Y9SX53_9BURK</name>
<dbReference type="EMBL" id="SPUM01000126">
    <property type="protein sequence ID" value="TFW29336.1"/>
    <property type="molecule type" value="Genomic_DNA"/>
</dbReference>
<organism evidence="2 3">
    <name type="scientific">Massilia horti</name>
    <dbReference type="NCBI Taxonomy" id="2562153"/>
    <lineage>
        <taxon>Bacteria</taxon>
        <taxon>Pseudomonadati</taxon>
        <taxon>Pseudomonadota</taxon>
        <taxon>Betaproteobacteria</taxon>
        <taxon>Burkholderiales</taxon>
        <taxon>Oxalobacteraceae</taxon>
        <taxon>Telluria group</taxon>
        <taxon>Massilia</taxon>
    </lineage>
</organism>
<evidence type="ECO:0000313" key="3">
    <source>
        <dbReference type="Proteomes" id="UP000297258"/>
    </source>
</evidence>
<gene>
    <name evidence="2" type="ORF">E4O92_19215</name>
</gene>
<feature type="compositionally biased region" description="Basic and acidic residues" evidence="1">
    <location>
        <begin position="104"/>
        <end position="115"/>
    </location>
</feature>
<keyword evidence="3" id="KW-1185">Reference proteome</keyword>
<accession>A0A4Y9SX53</accession>
<comment type="caution">
    <text evidence="2">The sequence shown here is derived from an EMBL/GenBank/DDBJ whole genome shotgun (WGS) entry which is preliminary data.</text>
</comment>
<sequence>MISALNQPDARWHTRRAELARLLRRGVVVVALASLGLGAAHAQRNEQRDDAQPVPHSERFQLPREDNRAAARAFEAREEQRRQAQMQQEQMRNSENNRRSGRMTPDERRDLRRQINEAGMDLYPNPQRR</sequence>
<proteinExistence type="predicted"/>